<sequence length="96" mass="11412">MESEKTLISRNTLTERWDFESPSTIINYEHQGILTRNPNFKAPKYYIEEVLKIESLKEINPLSPLERRRLERRVEELENEVSVLRDKLTNIKVLLG</sequence>
<dbReference type="Proteomes" id="UP000768462">
    <property type="component" value="Unassembled WGS sequence"/>
</dbReference>
<reference evidence="2" key="1">
    <citation type="submission" date="2019-04" db="EMBL/GenBank/DDBJ databases">
        <title>Evolution of Biomass-Degrading Anaerobic Consortia Revealed by Metagenomics.</title>
        <authorList>
            <person name="Peng X."/>
        </authorList>
    </citation>
    <scope>NUCLEOTIDE SEQUENCE</scope>
    <source>
        <strain evidence="2">SIG254</strain>
    </source>
</reference>
<gene>
    <name evidence="2" type="ORF">E7215_13795</name>
</gene>
<dbReference type="AlphaFoldDB" id="A0A927WFG2"/>
<proteinExistence type="predicted"/>
<feature type="coiled-coil region" evidence="1">
    <location>
        <begin position="67"/>
        <end position="94"/>
    </location>
</feature>
<accession>A0A927WFG2</accession>
<evidence type="ECO:0000313" key="2">
    <source>
        <dbReference type="EMBL" id="MBE6061224.1"/>
    </source>
</evidence>
<evidence type="ECO:0000313" key="3">
    <source>
        <dbReference type="Proteomes" id="UP000768462"/>
    </source>
</evidence>
<keyword evidence="1" id="KW-0175">Coiled coil</keyword>
<organism evidence="2 3">
    <name type="scientific">Clostridium sulfidigenes</name>
    <dbReference type="NCBI Taxonomy" id="318464"/>
    <lineage>
        <taxon>Bacteria</taxon>
        <taxon>Bacillati</taxon>
        <taxon>Bacillota</taxon>
        <taxon>Clostridia</taxon>
        <taxon>Eubacteriales</taxon>
        <taxon>Clostridiaceae</taxon>
        <taxon>Clostridium</taxon>
    </lineage>
</organism>
<dbReference type="EMBL" id="SVCM01000156">
    <property type="protein sequence ID" value="MBE6061224.1"/>
    <property type="molecule type" value="Genomic_DNA"/>
</dbReference>
<comment type="caution">
    <text evidence="2">The sequence shown here is derived from an EMBL/GenBank/DDBJ whole genome shotgun (WGS) entry which is preliminary data.</text>
</comment>
<name>A0A927WFG2_9CLOT</name>
<evidence type="ECO:0000256" key="1">
    <source>
        <dbReference type="SAM" id="Coils"/>
    </source>
</evidence>
<protein>
    <submittedName>
        <fullName evidence="2">Transcription factor</fullName>
    </submittedName>
</protein>